<evidence type="ECO:0000256" key="1">
    <source>
        <dbReference type="SAM" id="MobiDB-lite"/>
    </source>
</evidence>
<dbReference type="InterPro" id="IPR007110">
    <property type="entry name" value="Ig-like_dom"/>
</dbReference>
<evidence type="ECO:0000313" key="5">
    <source>
        <dbReference type="Proteomes" id="UP000199158"/>
    </source>
</evidence>
<keyword evidence="2" id="KW-0732">Signal</keyword>
<dbReference type="Pfam" id="PF13320">
    <property type="entry name" value="GH123_cat"/>
    <property type="match status" value="1"/>
</dbReference>
<dbReference type="Gene3D" id="1.20.1270.150">
    <property type="entry name" value="Surface Active Protein"/>
    <property type="match status" value="1"/>
</dbReference>
<dbReference type="InterPro" id="IPR038335">
    <property type="entry name" value="ACP_C_sf"/>
</dbReference>
<dbReference type="Proteomes" id="UP000199158">
    <property type="component" value="Unassembled WGS sequence"/>
</dbReference>
<protein>
    <submittedName>
        <fullName evidence="4">Ig-like domain (Group 2)</fullName>
    </submittedName>
</protein>
<accession>A0A1H8E163</accession>
<dbReference type="PROSITE" id="PS50835">
    <property type="entry name" value="IG_LIKE"/>
    <property type="match status" value="1"/>
</dbReference>
<sequence>MREKLKSGAVLFLSLVILLSTFANSQIFAFAVDDKETASADDVFETIINDASIGDDVFNFKFSAGWGTSTGYPDSFYNGDEHWVHIKQDSDLFYELKFYGTKIELYGVKESSGAICEVSIDGEAPEDMDTYNSSRKAQSLLYAKENLAEGVHTIRVKPVYRRNEQNTSGYTTEIDFAKATHPLIPVTDVEFEFENITIEKGTSTSIKANVIPTYATEKEVVYRSENEAIAKVNELGEIMGLGVGTTKIIATVKDSALFAEVTVEVTPETAPIRAFMGSTDFNYLQENYNDYFNGLHSTNIETGWIGDVINAKVVALTKKIKINNAVIASTDFLNKNGDTIDSENIEITWIKETMANIGRGNKYAPVKPFPDILYTKEPINIAAQKVQSAWINVNIPRSAKPGNYSGTITVNADELEAPIELPYSFEVLDVVQPHPDDTETQIELWQHPYTCARYYGLKQDELFTEEHFKYLRPQQEAYRDMGGRAIVANIVEEAWNHQSYDSDPTMIKWTKKSDGSFSFDYDHFDKWIQFNIDLGILDPAEGRGQIKCYSILPWGNQITYFDEASNQTLKIRPTPGDSSWTAYWTAFLQDFIKHLEEKGWFDITYISMDERSMQELSASLDLIESIKNSSEKHLKTSCAMNYKSGEDYSFLDRLSDISIGISYISPEHNMVNFSQHRREKNLLTTIYNCTGDYPNSFILSDPAESAWIMWYSLLHNSDGFLRWSWDGWVENPLENVSYKFWEPGDPFFIYPGDKDAATPFVRSSPRLERFKQGVRDINKAKYLMEKSPELKSQIKELVASLKLPNGGGNGYGSRVAASQADRDLLISEVNRMRKGIHDVAKKYIDANTPTLSATPVIEKQPDAQTATQGNLAVFSVTASAPDGGVLTYQWQMLAKEQGAVWADISGATDATYQITKTLLADSGKQFRCIVTNTKDSMAPATATSNAAELTVREASAADKKIKNVTDPQAKTVALGTQASMLGLPSTVTVTLEDDTTAEVQVLWSTDGYDGSKTGEYTFNGTLAPQAGIVNSDNITVNIKVTVKEQLEPSKETLVALIATAKEMAKDSKYTQASRDALTKAIATAQAVADNATATKQEIADAQKALQNAIKALVKQDGESSPAPKPRKHIEPNMVSSSDLSEKVASSSKGTDISVRSDYKVATGFLNDLVKNKEKSVTLNGDWYSWTLDGKNIENTMPGVIWFDTRITNDSPNANAIAKLTEKADTTNLHFNYEGKLPGETAIRAQLEKYAGKSVYIYYHNPEKGRLELIQADVKADELGWMEFTVTTGADYVISPTAIKGAVTATK</sequence>
<dbReference type="Pfam" id="PF07532">
    <property type="entry name" value="Big_4"/>
    <property type="match status" value="1"/>
</dbReference>
<gene>
    <name evidence="4" type="ORF">SAMN05216180_2841</name>
</gene>
<dbReference type="Gene3D" id="2.60.40.1080">
    <property type="match status" value="1"/>
</dbReference>
<dbReference type="Pfam" id="PF02368">
    <property type="entry name" value="Big_2"/>
    <property type="match status" value="1"/>
</dbReference>
<dbReference type="SMART" id="SM00635">
    <property type="entry name" value="BID_2"/>
    <property type="match status" value="1"/>
</dbReference>
<evidence type="ECO:0000256" key="2">
    <source>
        <dbReference type="SAM" id="SignalP"/>
    </source>
</evidence>
<feature type="domain" description="Ig-like" evidence="3">
    <location>
        <begin position="849"/>
        <end position="950"/>
    </location>
</feature>
<dbReference type="SUPFAM" id="SSF49373">
    <property type="entry name" value="Invasin/intimin cell-adhesion fragments"/>
    <property type="match status" value="1"/>
</dbReference>
<dbReference type="Pfam" id="PF22680">
    <property type="entry name" value="Glyco_hydro_123_N_2"/>
    <property type="match status" value="1"/>
</dbReference>
<dbReference type="Gene3D" id="2.60.40.2700">
    <property type="match status" value="1"/>
</dbReference>
<dbReference type="STRING" id="474960.SAMN05216180_2841"/>
<dbReference type="OrthoDB" id="197680at2"/>
<dbReference type="RefSeq" id="WP_092756343.1">
    <property type="nucleotide sequence ID" value="NZ_FOCG01000004.1"/>
</dbReference>
<organism evidence="4 5">
    <name type="scientific">Hydrogenoanaerobacterium saccharovorans</name>
    <dbReference type="NCBI Taxonomy" id="474960"/>
    <lineage>
        <taxon>Bacteria</taxon>
        <taxon>Bacillati</taxon>
        <taxon>Bacillota</taxon>
        <taxon>Clostridia</taxon>
        <taxon>Eubacteriales</taxon>
        <taxon>Oscillospiraceae</taxon>
        <taxon>Hydrogenoanaerobacterium</taxon>
    </lineage>
</organism>
<dbReference type="InterPro" id="IPR053850">
    <property type="entry name" value="Glyco_hydro_123_N_2"/>
</dbReference>
<name>A0A1H8E163_9FIRM</name>
<feature type="signal peptide" evidence="2">
    <location>
        <begin position="1"/>
        <end position="25"/>
    </location>
</feature>
<dbReference type="Gene3D" id="2.60.120.260">
    <property type="entry name" value="Galactose-binding domain-like"/>
    <property type="match status" value="1"/>
</dbReference>
<evidence type="ECO:0000259" key="3">
    <source>
        <dbReference type="PROSITE" id="PS50835"/>
    </source>
</evidence>
<feature type="chain" id="PRO_5038850345" evidence="2">
    <location>
        <begin position="26"/>
        <end position="1306"/>
    </location>
</feature>
<dbReference type="InterPro" id="IPR025150">
    <property type="entry name" value="GH123_cat"/>
</dbReference>
<dbReference type="InterPro" id="IPR003343">
    <property type="entry name" value="Big_2"/>
</dbReference>
<dbReference type="EMBL" id="FOCG01000004">
    <property type="protein sequence ID" value="SEN13222.1"/>
    <property type="molecule type" value="Genomic_DNA"/>
</dbReference>
<feature type="compositionally biased region" description="Polar residues" evidence="1">
    <location>
        <begin position="1133"/>
        <end position="1146"/>
    </location>
</feature>
<proteinExistence type="predicted"/>
<dbReference type="InterPro" id="IPR008964">
    <property type="entry name" value="Invasin/intimin_cell_adhesion"/>
</dbReference>
<reference evidence="4 5" key="1">
    <citation type="submission" date="2016-10" db="EMBL/GenBank/DDBJ databases">
        <authorList>
            <person name="de Groot N.N."/>
        </authorList>
    </citation>
    <scope>NUCLEOTIDE SEQUENCE [LARGE SCALE GENOMIC DNA]</scope>
    <source>
        <strain evidence="4 5">CGMCC 1.5070</strain>
    </source>
</reference>
<keyword evidence="5" id="KW-1185">Reference proteome</keyword>
<evidence type="ECO:0000313" key="4">
    <source>
        <dbReference type="EMBL" id="SEN13222.1"/>
    </source>
</evidence>
<dbReference type="InterPro" id="IPR011081">
    <property type="entry name" value="Big_4"/>
</dbReference>
<feature type="region of interest" description="Disordered" evidence="1">
    <location>
        <begin position="1114"/>
        <end position="1146"/>
    </location>
</feature>